<feature type="region of interest" description="Disordered" evidence="3">
    <location>
        <begin position="950"/>
        <end position="974"/>
    </location>
</feature>
<sequence>MDWDMNQELLAEEESQCTECTDGIEDNYESENDNGNSDISNNGDCSYDVDDDYERYYEGMDADCSAASVTNEKKKETGRTSEATIIVQNKNEVDRNGFEIRGPLVLWDDDDDHNIDSDDHCYGYSFPLSSDSASECNAHGVVHVRLLRARNLPCPVGSNVGATVSLSPFKGKVRSTRVEAFPGTSLDHGVCVKWGPERRQPKIFTNNNTDRDSFSGDEYLDCNFEYDDDDENDNLLSMVNACNGPNSPVPSIKIDLTFNPLGLGIFDFTMASIELSSIVLLQRPRVWRTRWCPMKMTSSSPSHYNHNDDPFIRIQALFEPSASSSSSLIETAAHAVGTSVPLGTISASSSMTTMTAIKTKDQQLITDRPPPPPPPPSGRTLLIETDTKDVNNDFNTDKASFWDAQELTLMNRDATSLNDDASTVISKRTTASQRTAAATALCKPHLLRSESYWTPSRCAVCSKLLVGIFKNGRGFRCEVCHIDCCSDCRLHVDLRVPCGSDLASDIVETSFRNKMSPSGLLSHIAPDEAYEQKRQSVLEQEGYDHPVGRKNPTSSIITSKQSLAMTGYTKGALSPMSNKGRKGIKSNTIEGIGRCRFEIVTACLFQQITSTWTDNCSEIEMPPLRKGDYYVRVSMPGSDRSARTPTLQKTGGMPHFRSAEMRFPVSHYGVAFRIDVVEADTDAIIGSALLTTQGILQEQRDAYIAEHGVSLLQFLKGPIAWIGTRNMKLRLQSGIKVGASVDEFYAINTSSKGSSARRKRGFSGWIDVCVGVEEFYSRLYGSNPIECPNRPPADLNISVFPSYIRRIKAIINNLNHAVSLYQHMVSWENPGWTATTLGVFLCFCLLFNAEYSGSLPILFFVLFLGYCAFQRNQGKIKDHFIQKEVKTMQKVEGHSIGYKIYRPRGTITVTVSKGRGLLSQDFGIAGKTSCKVIWDPLRFADENTKQRIVQSEKSADTSFDMGNTPTMSTSDPDWNGLEESAITKRLNQLIPSTGNDFFESSSMIETSIEVEGLSFPVLQPTSGSNLETDCDKLEAWESSQGAIVFQVKFRDFFNNIPGFDHVMGEVVLPFRELARETELKGWFQILDVGTTANARLADHEGDGEDMSCSTNLNPPRIYVHLKWNPPAKATVDGPNDAEQEMSHAIQEELVRSSIILKENKVTLVDSSIGSVSKAFGIGGTIQVVQNTLASIIDRIEAVINILNFTDPYKSSMVFVGSFLVWVLFCIIPTRYLILFAGLAQYGITFVDKYVKKLLGIKSKKKSAESAIEIDQNGGLELDDKERKASPFGIKITNAVRSIPTNEDLRKTYFWESRQLGTEKAKKYAVEKRESRLKKLWKAKWHSSMKILVQDSERDQSQQPMFHWESGFAVVQGHRFIWWTSADEFDDGELPNGKVILSGHAGLGGPSPIEMKKLDMEKELPLCLTVFGKGFAGQERITMLLPEKTVKQNLENAVLHSTSFKRD</sequence>
<evidence type="ECO:0000256" key="1">
    <source>
        <dbReference type="ARBA" id="ARBA00022723"/>
    </source>
</evidence>
<feature type="compositionally biased region" description="Polar residues" evidence="3">
    <location>
        <begin position="950"/>
        <end position="972"/>
    </location>
</feature>
<keyword evidence="4" id="KW-0472">Membrane</keyword>
<evidence type="ECO:0000256" key="3">
    <source>
        <dbReference type="SAM" id="MobiDB-lite"/>
    </source>
</evidence>
<organism evidence="6">
    <name type="scientific">Pseudo-nitzschia australis</name>
    <dbReference type="NCBI Taxonomy" id="44445"/>
    <lineage>
        <taxon>Eukaryota</taxon>
        <taxon>Sar</taxon>
        <taxon>Stramenopiles</taxon>
        <taxon>Ochrophyta</taxon>
        <taxon>Bacillariophyta</taxon>
        <taxon>Bacillariophyceae</taxon>
        <taxon>Bacillariophycidae</taxon>
        <taxon>Bacillariales</taxon>
        <taxon>Bacillariaceae</taxon>
        <taxon>Pseudo-nitzschia</taxon>
    </lineage>
</organism>
<dbReference type="SUPFAM" id="SSF57889">
    <property type="entry name" value="Cysteine-rich domain"/>
    <property type="match status" value="1"/>
</dbReference>
<evidence type="ECO:0000256" key="2">
    <source>
        <dbReference type="ARBA" id="ARBA00022833"/>
    </source>
</evidence>
<dbReference type="GO" id="GO:0046872">
    <property type="term" value="F:metal ion binding"/>
    <property type="evidence" value="ECO:0007669"/>
    <property type="project" value="UniProtKB-KW"/>
</dbReference>
<evidence type="ECO:0000313" key="6">
    <source>
        <dbReference type="EMBL" id="CAE0717204.1"/>
    </source>
</evidence>
<gene>
    <name evidence="6" type="ORF">PAUS00366_LOCUS9956</name>
</gene>
<dbReference type="InterPro" id="IPR046349">
    <property type="entry name" value="C1-like_sf"/>
</dbReference>
<dbReference type="InterPro" id="IPR000008">
    <property type="entry name" value="C2_dom"/>
</dbReference>
<feature type="region of interest" description="Disordered" evidence="3">
    <location>
        <begin position="24"/>
        <end position="47"/>
    </location>
</feature>
<feature type="transmembrane region" description="Helical" evidence="4">
    <location>
        <begin position="1218"/>
        <end position="1243"/>
    </location>
</feature>
<name>A0A7S4AIS0_9STRA</name>
<feature type="compositionally biased region" description="Low complexity" evidence="3">
    <location>
        <begin position="33"/>
        <end position="44"/>
    </location>
</feature>
<evidence type="ECO:0000259" key="5">
    <source>
        <dbReference type="PROSITE" id="PS50081"/>
    </source>
</evidence>
<protein>
    <recommendedName>
        <fullName evidence="5">Phorbol-ester/DAG-type domain-containing protein</fullName>
    </recommendedName>
</protein>
<evidence type="ECO:0000256" key="4">
    <source>
        <dbReference type="SAM" id="Phobius"/>
    </source>
</evidence>
<accession>A0A7S4AIS0</accession>
<keyword evidence="4" id="KW-0812">Transmembrane</keyword>
<dbReference type="Pfam" id="PF00168">
    <property type="entry name" value="C2"/>
    <property type="match status" value="1"/>
</dbReference>
<feature type="transmembrane region" description="Helical" evidence="4">
    <location>
        <begin position="851"/>
        <end position="869"/>
    </location>
</feature>
<dbReference type="InterPro" id="IPR002219">
    <property type="entry name" value="PKC_DAG/PE"/>
</dbReference>
<keyword evidence="4" id="KW-1133">Transmembrane helix</keyword>
<keyword evidence="2" id="KW-0862">Zinc</keyword>
<dbReference type="PROSITE" id="PS50081">
    <property type="entry name" value="ZF_DAG_PE_2"/>
    <property type="match status" value="1"/>
</dbReference>
<keyword evidence="1" id="KW-0479">Metal-binding</keyword>
<feature type="domain" description="Phorbol-ester/DAG-type" evidence="5">
    <location>
        <begin position="444"/>
        <end position="498"/>
    </location>
</feature>
<dbReference type="EMBL" id="HBIX01013469">
    <property type="protein sequence ID" value="CAE0717204.1"/>
    <property type="molecule type" value="Transcribed_RNA"/>
</dbReference>
<dbReference type="Gene3D" id="3.30.60.20">
    <property type="match status" value="1"/>
</dbReference>
<proteinExistence type="predicted"/>
<reference evidence="6" key="1">
    <citation type="submission" date="2021-01" db="EMBL/GenBank/DDBJ databases">
        <authorList>
            <person name="Corre E."/>
            <person name="Pelletier E."/>
            <person name="Niang G."/>
            <person name="Scheremetjew M."/>
            <person name="Finn R."/>
            <person name="Kale V."/>
            <person name="Holt S."/>
            <person name="Cochrane G."/>
            <person name="Meng A."/>
            <person name="Brown T."/>
            <person name="Cohen L."/>
        </authorList>
    </citation>
    <scope>NUCLEOTIDE SEQUENCE</scope>
    <source>
        <strain evidence="6">10249 10 AB</strain>
    </source>
</reference>